<feature type="compositionally biased region" description="Polar residues" evidence="7">
    <location>
        <begin position="97"/>
        <end position="139"/>
    </location>
</feature>
<feature type="compositionally biased region" description="Low complexity" evidence="7">
    <location>
        <begin position="818"/>
        <end position="846"/>
    </location>
</feature>
<gene>
    <name evidence="9" type="primary">MPS1</name>
    <name evidence="9" type="ORF">BGZ80_001978</name>
</gene>
<dbReference type="InterPro" id="IPR000719">
    <property type="entry name" value="Prot_kinase_dom"/>
</dbReference>
<feature type="compositionally biased region" description="Pro residues" evidence="7">
    <location>
        <begin position="415"/>
        <end position="426"/>
    </location>
</feature>
<evidence type="ECO:0000256" key="5">
    <source>
        <dbReference type="ARBA" id="ARBA00022840"/>
    </source>
</evidence>
<dbReference type="FunFam" id="3.30.200.20:FF:000131">
    <property type="entry name" value="Dual specificity protein kinase TTK"/>
    <property type="match status" value="1"/>
</dbReference>
<feature type="compositionally biased region" description="Polar residues" evidence="7">
    <location>
        <begin position="253"/>
        <end position="268"/>
    </location>
</feature>
<reference evidence="9" key="1">
    <citation type="journal article" date="2020" name="Fungal Divers.">
        <title>Resolving the Mortierellaceae phylogeny through synthesis of multi-gene phylogenetics and phylogenomics.</title>
        <authorList>
            <person name="Vandepol N."/>
            <person name="Liber J."/>
            <person name="Desiro A."/>
            <person name="Na H."/>
            <person name="Kennedy M."/>
            <person name="Barry K."/>
            <person name="Grigoriev I.V."/>
            <person name="Miller A.N."/>
            <person name="O'Donnell K."/>
            <person name="Stajich J.E."/>
            <person name="Bonito G."/>
        </authorList>
    </citation>
    <scope>NUCLEOTIDE SEQUENCE</scope>
    <source>
        <strain evidence="9">NRRL 2769</strain>
    </source>
</reference>
<evidence type="ECO:0000256" key="1">
    <source>
        <dbReference type="ARBA" id="ARBA00022527"/>
    </source>
</evidence>
<dbReference type="GO" id="GO:0034501">
    <property type="term" value="P:protein localization to kinetochore"/>
    <property type="evidence" value="ECO:0007669"/>
    <property type="project" value="TreeGrafter"/>
</dbReference>
<dbReference type="InterPro" id="IPR008271">
    <property type="entry name" value="Ser/Thr_kinase_AS"/>
</dbReference>
<dbReference type="InterPro" id="IPR027084">
    <property type="entry name" value="Mps1_cat"/>
</dbReference>
<feature type="region of interest" description="Disordered" evidence="7">
    <location>
        <begin position="156"/>
        <end position="444"/>
    </location>
</feature>
<keyword evidence="2" id="KW-0808">Transferase</keyword>
<feature type="binding site" evidence="6">
    <location>
        <position position="582"/>
    </location>
    <ligand>
        <name>ATP</name>
        <dbReference type="ChEBI" id="CHEBI:30616"/>
    </ligand>
</feature>
<dbReference type="CDD" id="cd14131">
    <property type="entry name" value="PKc_Mps1"/>
    <property type="match status" value="1"/>
</dbReference>
<feature type="compositionally biased region" description="Polar residues" evidence="7">
    <location>
        <begin position="207"/>
        <end position="216"/>
    </location>
</feature>
<dbReference type="PROSITE" id="PS00107">
    <property type="entry name" value="PROTEIN_KINASE_ATP"/>
    <property type="match status" value="1"/>
</dbReference>
<dbReference type="SUPFAM" id="SSF56112">
    <property type="entry name" value="Protein kinase-like (PK-like)"/>
    <property type="match status" value="1"/>
</dbReference>
<keyword evidence="3 6" id="KW-0547">Nucleotide-binding</keyword>
<feature type="domain" description="Protein kinase" evidence="8">
    <location>
        <begin position="554"/>
        <end position="883"/>
    </location>
</feature>
<dbReference type="Pfam" id="PF00069">
    <property type="entry name" value="Pkinase"/>
    <property type="match status" value="1"/>
</dbReference>
<comment type="caution">
    <text evidence="9">The sequence shown here is derived from an EMBL/GenBank/DDBJ whole genome shotgun (WGS) entry which is preliminary data.</text>
</comment>
<feature type="compositionally biased region" description="Basic and acidic residues" evidence="7">
    <location>
        <begin position="329"/>
        <end position="340"/>
    </location>
</feature>
<dbReference type="PANTHER" id="PTHR22974">
    <property type="entry name" value="MIXED LINEAGE PROTEIN KINASE"/>
    <property type="match status" value="1"/>
</dbReference>
<keyword evidence="5 6" id="KW-0067">ATP-binding</keyword>
<dbReference type="OrthoDB" id="20524at2759"/>
<dbReference type="PROSITE" id="PS00108">
    <property type="entry name" value="PROTEIN_KINASE_ST"/>
    <property type="match status" value="1"/>
</dbReference>
<dbReference type="InterPro" id="IPR017441">
    <property type="entry name" value="Protein_kinase_ATP_BS"/>
</dbReference>
<evidence type="ECO:0000256" key="3">
    <source>
        <dbReference type="ARBA" id="ARBA00022741"/>
    </source>
</evidence>
<evidence type="ECO:0000256" key="6">
    <source>
        <dbReference type="PROSITE-ProRule" id="PRU10141"/>
    </source>
</evidence>
<dbReference type="GO" id="GO:0033316">
    <property type="term" value="P:meiotic spindle assembly checkpoint signaling"/>
    <property type="evidence" value="ECO:0007669"/>
    <property type="project" value="TreeGrafter"/>
</dbReference>
<dbReference type="InterPro" id="IPR011009">
    <property type="entry name" value="Kinase-like_dom_sf"/>
</dbReference>
<dbReference type="Proteomes" id="UP000703661">
    <property type="component" value="Unassembled WGS sequence"/>
</dbReference>
<dbReference type="GO" id="GO:0000776">
    <property type="term" value="C:kinetochore"/>
    <property type="evidence" value="ECO:0007669"/>
    <property type="project" value="TreeGrafter"/>
</dbReference>
<organism evidence="9 10">
    <name type="scientific">Entomortierella chlamydospora</name>
    <dbReference type="NCBI Taxonomy" id="101097"/>
    <lineage>
        <taxon>Eukaryota</taxon>
        <taxon>Fungi</taxon>
        <taxon>Fungi incertae sedis</taxon>
        <taxon>Mucoromycota</taxon>
        <taxon>Mortierellomycotina</taxon>
        <taxon>Mortierellomycetes</taxon>
        <taxon>Mortierellales</taxon>
        <taxon>Mortierellaceae</taxon>
        <taxon>Entomortierella</taxon>
    </lineage>
</organism>
<evidence type="ECO:0000256" key="2">
    <source>
        <dbReference type="ARBA" id="ARBA00022679"/>
    </source>
</evidence>
<protein>
    <submittedName>
        <fullName evidence="9">Dual-specificity kinase, spindle pole body (SPB) duplication and spindle checkpoint function</fullName>
    </submittedName>
</protein>
<proteinExistence type="predicted"/>
<evidence type="ECO:0000313" key="10">
    <source>
        <dbReference type="Proteomes" id="UP000703661"/>
    </source>
</evidence>
<evidence type="ECO:0000256" key="7">
    <source>
        <dbReference type="SAM" id="MobiDB-lite"/>
    </source>
</evidence>
<dbReference type="SMART" id="SM00220">
    <property type="entry name" value="S_TKc"/>
    <property type="match status" value="1"/>
</dbReference>
<dbReference type="GO" id="GO:0007094">
    <property type="term" value="P:mitotic spindle assembly checkpoint signaling"/>
    <property type="evidence" value="ECO:0007669"/>
    <property type="project" value="TreeGrafter"/>
</dbReference>
<dbReference type="AlphaFoldDB" id="A0A9P6SXE3"/>
<name>A0A9P6SXE3_9FUNG</name>
<dbReference type="GO" id="GO:0098813">
    <property type="term" value="P:nuclear chromosome segregation"/>
    <property type="evidence" value="ECO:0007669"/>
    <property type="project" value="UniProtKB-ARBA"/>
</dbReference>
<evidence type="ECO:0000256" key="4">
    <source>
        <dbReference type="ARBA" id="ARBA00022777"/>
    </source>
</evidence>
<keyword evidence="4 9" id="KW-0418">Kinase</keyword>
<feature type="compositionally biased region" description="Low complexity" evidence="7">
    <location>
        <begin position="76"/>
        <end position="85"/>
    </location>
</feature>
<dbReference type="GO" id="GO:0004674">
    <property type="term" value="F:protein serine/threonine kinase activity"/>
    <property type="evidence" value="ECO:0007669"/>
    <property type="project" value="UniProtKB-KW"/>
</dbReference>
<dbReference type="PROSITE" id="PS50011">
    <property type="entry name" value="PROTEIN_KINASE_DOM"/>
    <property type="match status" value="1"/>
</dbReference>
<feature type="compositionally biased region" description="Basic and acidic residues" evidence="7">
    <location>
        <begin position="401"/>
        <end position="410"/>
    </location>
</feature>
<keyword evidence="1" id="KW-0723">Serine/threonine-protein kinase</keyword>
<accession>A0A9P6SXE3</accession>
<feature type="region of interest" description="Disordered" evidence="7">
    <location>
        <begin position="806"/>
        <end position="846"/>
    </location>
</feature>
<sequence>MNDLEAREKKRAPPPKLQPIKVDQLKDKEAYLADYFGEASLPFAAPSVVTRPPKRPVYSKAKAVSSNSLAHAFISVNSNSNSNSNDAIAESKRDSNEPTQSSTSMTVAPNPTLASDQSSTMESYKSASYTVSVNGSSTPADAPIFQRLRSYSRLADQDSLQRAHSPSIVDSGKSIGDEPGETSEPKPAFIAPQPKLFRNPTGKENHLPQTSISTRSKNLKPIIKPGPRKSFNWGRPHRGDVPDPDDQEESKALATTSDGSTPSGTEVQPDQEKRESPTASAARSLESSSSDLSIQDLPMDDLSVSQTRGRQGSNRDYDESASITKKVKHDVDTSPPDRVEFSPQPATRRAEMQTINSFFAPVSKSVSATPSSNPTVESTDLQKESAVSKITPKPQSVAVAADDRPKDREIATQPPRSPQMSRPPPSSTASHPAGTPHQKLQLQSSHAEGIASIAQHLAVGSTKAPPMPRPFSGQTDLNSRHGSIGAQKQVGGMATPAANVLPSMGTVAATTPATTASGVATSTSMVSSITSIPVAPGRPELGSRQVMMVNNRPYTKLAQVGKGGSSKVYKVLASNSRIFALKKVSFEKAEQATITGYVNEVNLLTRLANNLRIIRLWDAEINYSKGSLSLLMEYGEIDLAHMLLNQREQPFDIHFIGLYWRQMLEAVQVIHDEKIVHSDLKPANFLLVEGSLKLIDFGIANAIANDTTNIHREGQLGTANYMSPEAIASNPAAGGCRKLGRASDVWSLGCILYQMVYGKTPFSDVQNVFQKLNVITNANHRIEFPETVLSPLQPRRAPLLAAVATTENGNPSAATRPAGSSELALSAGAARSEANGSTTSLPTTTTAKMAKVGPDLIRIMKGCLTYQAKDRMNIPALLVDPFLHRN</sequence>
<dbReference type="PANTHER" id="PTHR22974:SF21">
    <property type="entry name" value="DUAL SPECIFICITY PROTEIN KINASE TTK"/>
    <property type="match status" value="1"/>
</dbReference>
<feature type="compositionally biased region" description="Polar residues" evidence="7">
    <location>
        <begin position="364"/>
        <end position="379"/>
    </location>
</feature>
<evidence type="ECO:0000313" key="9">
    <source>
        <dbReference type="EMBL" id="KAG0009874.1"/>
    </source>
</evidence>
<dbReference type="GO" id="GO:0005634">
    <property type="term" value="C:nucleus"/>
    <property type="evidence" value="ECO:0007669"/>
    <property type="project" value="TreeGrafter"/>
</dbReference>
<dbReference type="EMBL" id="JAAAID010001473">
    <property type="protein sequence ID" value="KAG0009874.1"/>
    <property type="molecule type" value="Genomic_DNA"/>
</dbReference>
<dbReference type="Gene3D" id="3.30.200.20">
    <property type="entry name" value="Phosphorylase Kinase, domain 1"/>
    <property type="match status" value="1"/>
</dbReference>
<feature type="compositionally biased region" description="Low complexity" evidence="7">
    <location>
        <begin position="279"/>
        <end position="293"/>
    </location>
</feature>
<evidence type="ECO:0000259" key="8">
    <source>
        <dbReference type="PROSITE" id="PS50011"/>
    </source>
</evidence>
<dbReference type="GO" id="GO:0004712">
    <property type="term" value="F:protein serine/threonine/tyrosine kinase activity"/>
    <property type="evidence" value="ECO:0007669"/>
    <property type="project" value="TreeGrafter"/>
</dbReference>
<feature type="compositionally biased region" description="Polar residues" evidence="7">
    <location>
        <begin position="303"/>
        <end position="312"/>
    </location>
</feature>
<keyword evidence="10" id="KW-1185">Reference proteome</keyword>
<dbReference type="Gene3D" id="1.10.510.10">
    <property type="entry name" value="Transferase(Phosphotransferase) domain 1"/>
    <property type="match status" value="1"/>
</dbReference>
<feature type="region of interest" description="Disordered" evidence="7">
    <location>
        <begin position="76"/>
        <end position="141"/>
    </location>
</feature>
<dbReference type="GO" id="GO:0005524">
    <property type="term" value="F:ATP binding"/>
    <property type="evidence" value="ECO:0007669"/>
    <property type="project" value="UniProtKB-UniRule"/>
</dbReference>